<feature type="region of interest" description="Disordered" evidence="1">
    <location>
        <begin position="124"/>
        <end position="161"/>
    </location>
</feature>
<comment type="caution">
    <text evidence="2">The sequence shown here is derived from an EMBL/GenBank/DDBJ whole genome shotgun (WGS) entry which is preliminary data.</text>
</comment>
<name>A0A2M8P2F5_9CHLR</name>
<evidence type="ECO:0000313" key="2">
    <source>
        <dbReference type="EMBL" id="PJF31718.1"/>
    </source>
</evidence>
<evidence type="ECO:0000313" key="3">
    <source>
        <dbReference type="Proteomes" id="UP000228921"/>
    </source>
</evidence>
<feature type="compositionally biased region" description="Basic and acidic residues" evidence="1">
    <location>
        <begin position="98"/>
        <end position="112"/>
    </location>
</feature>
<feature type="compositionally biased region" description="Polar residues" evidence="1">
    <location>
        <begin position="85"/>
        <end position="96"/>
    </location>
</feature>
<organism evidence="2 3">
    <name type="scientific">Candidatus Thermofonsia Clade 1 bacterium</name>
    <dbReference type="NCBI Taxonomy" id="2364210"/>
    <lineage>
        <taxon>Bacteria</taxon>
        <taxon>Bacillati</taxon>
        <taxon>Chloroflexota</taxon>
        <taxon>Candidatus Thermofontia</taxon>
        <taxon>Candidatus Thermofonsia Clade 1</taxon>
    </lineage>
</organism>
<proteinExistence type="predicted"/>
<evidence type="ECO:0000256" key="1">
    <source>
        <dbReference type="SAM" id="MobiDB-lite"/>
    </source>
</evidence>
<dbReference type="AlphaFoldDB" id="A0A2M8P2F5"/>
<sequence>MSELSPTDMLNLPPAQLRIMRLMLRQREMLYTALLVEMENLPAEERLSRLEIDVNLRELVALGWLVREESPAQVLFKLGEITRTGTLSQTQETPSKAPSERPTSRHSGGRERLSNFWQAVDEVAAEQPSRPKVNIRSGLAAELSAAPEDEPPAPPPPKRPKVVGKLFEELSAEPSDEGE</sequence>
<reference evidence="2 3" key="1">
    <citation type="submission" date="2017-11" db="EMBL/GenBank/DDBJ databases">
        <title>Evolution of Phototrophy in the Chloroflexi Phylum Driven by Horizontal Gene Transfer.</title>
        <authorList>
            <person name="Ward L.M."/>
            <person name="Hemp J."/>
            <person name="Shih P.M."/>
            <person name="Mcglynn S.E."/>
            <person name="Fischer W."/>
        </authorList>
    </citation>
    <scope>NUCLEOTIDE SEQUENCE [LARGE SCALE GENOMIC DNA]</scope>
    <source>
        <strain evidence="2">CP2_2F</strain>
    </source>
</reference>
<dbReference type="Proteomes" id="UP000228921">
    <property type="component" value="Unassembled WGS sequence"/>
</dbReference>
<feature type="region of interest" description="Disordered" evidence="1">
    <location>
        <begin position="85"/>
        <end position="112"/>
    </location>
</feature>
<gene>
    <name evidence="2" type="ORF">CUN51_01905</name>
</gene>
<dbReference type="EMBL" id="PGTK01000002">
    <property type="protein sequence ID" value="PJF31718.1"/>
    <property type="molecule type" value="Genomic_DNA"/>
</dbReference>
<accession>A0A2M8P2F5</accession>
<protein>
    <submittedName>
        <fullName evidence="2">Uncharacterized protein</fullName>
    </submittedName>
</protein>